<dbReference type="KEGG" id="pfuw:KF707C_14780"/>
<reference evidence="5" key="1">
    <citation type="submission" date="2015-05" db="EMBL/GenBank/DDBJ databases">
        <title>Draft genome sequencing of a biphenyl-degrading bacterium, Pseudomonas balearica KF707 (=NBRC110670).</title>
        <authorList>
            <person name="Kimura N."/>
            <person name="Hirose J."/>
            <person name="Watanabe T."/>
            <person name="Suenaga H."/>
            <person name="Fujihara H."/>
            <person name="Noguchi M."/>
            <person name="Hashimoto M."/>
            <person name="Shimodaira J."/>
            <person name="Tsuchikane K."/>
            <person name="Hosoyama A."/>
            <person name="Yamazoe A."/>
            <person name="Fujita N."/>
            <person name="Furukawa K."/>
        </authorList>
    </citation>
    <scope>NUCLEOTIDE SEQUENCE [LARGE SCALE GENOMIC DNA]</scope>
    <source>
        <strain evidence="5">DSM 10086 / NBRC 110670 / KF707</strain>
    </source>
</reference>
<evidence type="ECO:0000259" key="2">
    <source>
        <dbReference type="PROSITE" id="PS50113"/>
    </source>
</evidence>
<dbReference type="PANTHER" id="PTHR46663">
    <property type="entry name" value="DIGUANYLATE CYCLASE DGCT-RELATED"/>
    <property type="match status" value="1"/>
</dbReference>
<dbReference type="SUPFAM" id="SSF55785">
    <property type="entry name" value="PYP-like sensor domain (PAS domain)"/>
    <property type="match status" value="1"/>
</dbReference>
<gene>
    <name evidence="4" type="ORF">KF707C_14780</name>
</gene>
<dbReference type="PROSITE" id="PS50113">
    <property type="entry name" value="PAC"/>
    <property type="match status" value="1"/>
</dbReference>
<dbReference type="SMART" id="SM00267">
    <property type="entry name" value="GGDEF"/>
    <property type="match status" value="1"/>
</dbReference>
<evidence type="ECO:0000259" key="1">
    <source>
        <dbReference type="PROSITE" id="PS50112"/>
    </source>
</evidence>
<protein>
    <recommendedName>
        <fullName evidence="6">Diguanylate cyclase</fullName>
    </recommendedName>
</protein>
<dbReference type="InterPro" id="IPR000014">
    <property type="entry name" value="PAS"/>
</dbReference>
<accession>A0AAD1FEE7</accession>
<evidence type="ECO:0008006" key="6">
    <source>
        <dbReference type="Google" id="ProtNLM"/>
    </source>
</evidence>
<feature type="domain" description="GGDEF" evidence="3">
    <location>
        <begin position="150"/>
        <end position="283"/>
    </location>
</feature>
<sequence>MEGAANAILITDRRGRIEWANSAFLRISGYDLSELIGRTPALLKSGRQDRDFYKNLWNTVLDGRPWQGELLERARDGSFYQVNQVITPLLDDQGRITHFIAIQHSFTQADQERSRMRFEAYHDALTELPNRRLFLERLDQAIHEAAGGEVPVTVMFVDLDRFKPVNDNLGHAHGDKLLQAVAGRLKSGVRRSDLVARLSGDEFVVLLQGPLDDDDLARLAAGINRRIARPFHLDGNTNRISASIGIARHPGHGADSKTLLAAADQAMYRVKALGGNGFRIALDG</sequence>
<dbReference type="Gene3D" id="3.30.450.20">
    <property type="entry name" value="PAS domain"/>
    <property type="match status" value="1"/>
</dbReference>
<dbReference type="CDD" id="cd00130">
    <property type="entry name" value="PAS"/>
    <property type="match status" value="1"/>
</dbReference>
<dbReference type="NCBIfam" id="TIGR00254">
    <property type="entry name" value="GGDEF"/>
    <property type="match status" value="1"/>
</dbReference>
<keyword evidence="5" id="KW-1185">Reference proteome</keyword>
<evidence type="ECO:0000313" key="5">
    <source>
        <dbReference type="Proteomes" id="UP000218554"/>
    </source>
</evidence>
<dbReference type="InterPro" id="IPR000160">
    <property type="entry name" value="GGDEF_dom"/>
</dbReference>
<feature type="domain" description="PAS" evidence="1">
    <location>
        <begin position="1"/>
        <end position="64"/>
    </location>
</feature>
<evidence type="ECO:0000313" key="4">
    <source>
        <dbReference type="EMBL" id="BAU73166.1"/>
    </source>
</evidence>
<dbReference type="Pfam" id="PF00990">
    <property type="entry name" value="GGDEF"/>
    <property type="match status" value="1"/>
</dbReference>
<dbReference type="Pfam" id="PF00989">
    <property type="entry name" value="PAS"/>
    <property type="match status" value="1"/>
</dbReference>
<reference evidence="4 5" key="2">
    <citation type="journal article" date="2017" name="Int. J. Syst. Evol. Microbiol.">
        <title>Pseudomonas furukawaii sp. nov., a polychlorinated biphenyl-degrading bacterium isolated from biphenyl-contaminated soil in Japan.</title>
        <authorList>
            <person name="Kimura N."/>
            <person name="Watanabe T."/>
            <person name="Suenaga H."/>
            <person name="Fujihara H."/>
            <person name="Futagami T."/>
            <person name="Goto M."/>
            <person name="Hanada S."/>
            <person name="Hirose J."/>
        </authorList>
    </citation>
    <scope>NUCLEOTIDE SEQUENCE [LARGE SCALE GENOMIC DNA]</scope>
    <source>
        <strain evidence="5">DSM 10086 / NBRC 110670 / KF707</strain>
    </source>
</reference>
<dbReference type="PROSITE" id="PS50112">
    <property type="entry name" value="PAS"/>
    <property type="match status" value="1"/>
</dbReference>
<dbReference type="Gene3D" id="3.30.70.270">
    <property type="match status" value="1"/>
</dbReference>
<dbReference type="InterPro" id="IPR043128">
    <property type="entry name" value="Rev_trsase/Diguanyl_cyclase"/>
</dbReference>
<dbReference type="InterPro" id="IPR013767">
    <property type="entry name" value="PAS_fold"/>
</dbReference>
<dbReference type="NCBIfam" id="TIGR00229">
    <property type="entry name" value="sensory_box"/>
    <property type="match status" value="1"/>
</dbReference>
<dbReference type="CDD" id="cd01949">
    <property type="entry name" value="GGDEF"/>
    <property type="match status" value="1"/>
</dbReference>
<feature type="domain" description="PAC" evidence="2">
    <location>
        <begin position="64"/>
        <end position="118"/>
    </location>
</feature>
<dbReference type="GO" id="GO:0006355">
    <property type="term" value="P:regulation of DNA-templated transcription"/>
    <property type="evidence" value="ECO:0007669"/>
    <property type="project" value="InterPro"/>
</dbReference>
<proteinExistence type="predicted"/>
<dbReference type="InterPro" id="IPR035965">
    <property type="entry name" value="PAS-like_dom_sf"/>
</dbReference>
<dbReference type="Proteomes" id="UP000218554">
    <property type="component" value="Chromosome"/>
</dbReference>
<organism evidence="4 5">
    <name type="scientific">Metapseudomonas furukawaii</name>
    <name type="common">Pseudomonas furukawaii</name>
    <dbReference type="NCBI Taxonomy" id="1149133"/>
    <lineage>
        <taxon>Bacteria</taxon>
        <taxon>Pseudomonadati</taxon>
        <taxon>Pseudomonadota</taxon>
        <taxon>Gammaproteobacteria</taxon>
        <taxon>Pseudomonadales</taxon>
        <taxon>Pseudomonadaceae</taxon>
        <taxon>Metapseudomonas</taxon>
    </lineage>
</organism>
<dbReference type="SUPFAM" id="SSF55073">
    <property type="entry name" value="Nucleotide cyclase"/>
    <property type="match status" value="1"/>
</dbReference>
<dbReference type="PANTHER" id="PTHR46663:SF3">
    <property type="entry name" value="SLL0267 PROTEIN"/>
    <property type="match status" value="1"/>
</dbReference>
<dbReference type="PROSITE" id="PS50887">
    <property type="entry name" value="GGDEF"/>
    <property type="match status" value="1"/>
</dbReference>
<dbReference type="InterPro" id="IPR052163">
    <property type="entry name" value="DGC-Regulatory_Protein"/>
</dbReference>
<dbReference type="InterPro" id="IPR000700">
    <property type="entry name" value="PAS-assoc_C"/>
</dbReference>
<name>A0AAD1FEE7_METFU</name>
<dbReference type="AlphaFoldDB" id="A0AAD1FEE7"/>
<dbReference type="EMBL" id="AP014862">
    <property type="protein sequence ID" value="BAU73166.1"/>
    <property type="molecule type" value="Genomic_DNA"/>
</dbReference>
<dbReference type="InterPro" id="IPR029787">
    <property type="entry name" value="Nucleotide_cyclase"/>
</dbReference>
<evidence type="ECO:0000259" key="3">
    <source>
        <dbReference type="PROSITE" id="PS50887"/>
    </source>
</evidence>